<sequence>MSRRNCAIQTILLFWHVPWPATLSTSSQAIMIFSTCTRSKECRLFGLPCFFSFFIRRHKLLTAPAQEPPSCLTSSLDLQEVLTIITQRLATLFFHALRLTFYGLNLLFHDIHVDRPRRGGKADHENRQQRAHVGHVHFHCTLLSSG</sequence>
<evidence type="ECO:0000313" key="3">
    <source>
        <dbReference type="Proteomes" id="UP000198736"/>
    </source>
</evidence>
<organism evidence="2 3">
    <name type="scientific">Candidatus Nitrospira nitrificans</name>
    <dbReference type="NCBI Taxonomy" id="1742973"/>
    <lineage>
        <taxon>Bacteria</taxon>
        <taxon>Pseudomonadati</taxon>
        <taxon>Nitrospirota</taxon>
        <taxon>Nitrospiria</taxon>
        <taxon>Nitrospirales</taxon>
        <taxon>Nitrospiraceae</taxon>
        <taxon>Nitrospira</taxon>
    </lineage>
</organism>
<reference evidence="3" key="1">
    <citation type="submission" date="2015-10" db="EMBL/GenBank/DDBJ databases">
        <authorList>
            <person name="Luecker S."/>
            <person name="Luecker S."/>
        </authorList>
    </citation>
    <scope>NUCLEOTIDE SEQUENCE [LARGE SCALE GENOMIC DNA]</scope>
</reference>
<gene>
    <name evidence="2" type="ORF">COMA2_20183</name>
</gene>
<dbReference type="Proteomes" id="UP000198736">
    <property type="component" value="Unassembled WGS sequence"/>
</dbReference>
<evidence type="ECO:0000256" key="1">
    <source>
        <dbReference type="SAM" id="SignalP"/>
    </source>
</evidence>
<name>A0A0S4LDI8_9BACT</name>
<evidence type="ECO:0008006" key="4">
    <source>
        <dbReference type="Google" id="ProtNLM"/>
    </source>
</evidence>
<accession>A0A0S4LDI8</accession>
<feature type="chain" id="PRO_5006623933" description="Secreted protein" evidence="1">
    <location>
        <begin position="22"/>
        <end position="146"/>
    </location>
</feature>
<keyword evidence="3" id="KW-1185">Reference proteome</keyword>
<protein>
    <recommendedName>
        <fullName evidence="4">Secreted protein</fullName>
    </recommendedName>
</protein>
<proteinExistence type="predicted"/>
<evidence type="ECO:0000313" key="2">
    <source>
        <dbReference type="EMBL" id="CUS35279.1"/>
    </source>
</evidence>
<feature type="signal peptide" evidence="1">
    <location>
        <begin position="1"/>
        <end position="21"/>
    </location>
</feature>
<dbReference type="AlphaFoldDB" id="A0A0S4LDI8"/>
<dbReference type="EMBL" id="CZPZ01000012">
    <property type="protein sequence ID" value="CUS35279.1"/>
    <property type="molecule type" value="Genomic_DNA"/>
</dbReference>
<keyword evidence="1" id="KW-0732">Signal</keyword>
<dbReference type="STRING" id="1742973.COMA2_20183"/>